<dbReference type="Proteomes" id="UP000037854">
    <property type="component" value="Unassembled WGS sequence"/>
</dbReference>
<name>A0ABR5MN00_9BACI</name>
<organism evidence="1 2">
    <name type="scientific">Oceanobacillus caeni</name>
    <dbReference type="NCBI Taxonomy" id="405946"/>
    <lineage>
        <taxon>Bacteria</taxon>
        <taxon>Bacillati</taxon>
        <taxon>Bacillota</taxon>
        <taxon>Bacilli</taxon>
        <taxon>Bacillales</taxon>
        <taxon>Bacillaceae</taxon>
        <taxon>Oceanobacillus</taxon>
    </lineage>
</organism>
<dbReference type="RefSeq" id="WP_060667593.1">
    <property type="nucleotide sequence ID" value="NZ_JAHHXM010000001.1"/>
</dbReference>
<proteinExistence type="predicted"/>
<evidence type="ECO:0000313" key="1">
    <source>
        <dbReference type="EMBL" id="KPH78422.1"/>
    </source>
</evidence>
<evidence type="ECO:0008006" key="3">
    <source>
        <dbReference type="Google" id="ProtNLM"/>
    </source>
</evidence>
<comment type="caution">
    <text evidence="1">The sequence shown here is derived from an EMBL/GenBank/DDBJ whole genome shotgun (WGS) entry which is preliminary data.</text>
</comment>
<sequence length="153" mass="17137">MVKGIHCVELDKPVSDIWSFVSDMNNWAPLVPGYVSHQIIDDRHSVWIIHGDIGIMERTVTLNVEIVEYIETETIIFQMATSNETCKGEGYFEVEALNGTKSKMKGCLQVHIKGMIGTMVNPVLKTLIPKVGKDFTEKIAANIMDRETARATI</sequence>
<reference evidence="1 2" key="1">
    <citation type="submission" date="2015-07" db="EMBL/GenBank/DDBJ databases">
        <title>High-quality draft genome sequence of Oceanobacillus caeni HM6, a bacillus isolated from a human feces.</title>
        <authorList>
            <person name="Kumar J."/>
            <person name="Verma M.K."/>
            <person name="Pandey R."/>
            <person name="Bhambi M."/>
            <person name="Chauhan N."/>
        </authorList>
    </citation>
    <scope>NUCLEOTIDE SEQUENCE [LARGE SCALE GENOMIC DNA]</scope>
    <source>
        <strain evidence="1 2">HM6</strain>
    </source>
</reference>
<dbReference type="InterPro" id="IPR010419">
    <property type="entry name" value="CO_DH_gsu"/>
</dbReference>
<dbReference type="SUPFAM" id="SSF55961">
    <property type="entry name" value="Bet v1-like"/>
    <property type="match status" value="1"/>
</dbReference>
<dbReference type="EMBL" id="LGTK01000003">
    <property type="protein sequence ID" value="KPH78422.1"/>
    <property type="molecule type" value="Genomic_DNA"/>
</dbReference>
<evidence type="ECO:0000313" key="2">
    <source>
        <dbReference type="Proteomes" id="UP000037854"/>
    </source>
</evidence>
<dbReference type="Gene3D" id="3.30.530.20">
    <property type="match status" value="1"/>
</dbReference>
<dbReference type="CDD" id="cd07812">
    <property type="entry name" value="SRPBCC"/>
    <property type="match status" value="1"/>
</dbReference>
<dbReference type="InterPro" id="IPR023393">
    <property type="entry name" value="START-like_dom_sf"/>
</dbReference>
<accession>A0ABR5MN00</accession>
<protein>
    <recommendedName>
        <fullName evidence="3">Carbon monoxide dehydrogenase</fullName>
    </recommendedName>
</protein>
<keyword evidence="2" id="KW-1185">Reference proteome</keyword>
<dbReference type="Pfam" id="PF06240">
    <property type="entry name" value="COXG"/>
    <property type="match status" value="1"/>
</dbReference>
<gene>
    <name evidence="1" type="ORF">AFL42_01550</name>
</gene>